<keyword evidence="1" id="KW-1133">Transmembrane helix</keyword>
<feature type="transmembrane region" description="Helical" evidence="1">
    <location>
        <begin position="38"/>
        <end position="59"/>
    </location>
</feature>
<organism evidence="2 3">
    <name type="scientific">Ichthyophthirius multifiliis</name>
    <name type="common">White spot disease agent</name>
    <name type="synonym">Ich</name>
    <dbReference type="NCBI Taxonomy" id="5932"/>
    <lineage>
        <taxon>Eukaryota</taxon>
        <taxon>Sar</taxon>
        <taxon>Alveolata</taxon>
        <taxon>Ciliophora</taxon>
        <taxon>Intramacronucleata</taxon>
        <taxon>Oligohymenophorea</taxon>
        <taxon>Hymenostomatida</taxon>
        <taxon>Ophryoglenina</taxon>
        <taxon>Ichthyophthirius</taxon>
    </lineage>
</organism>
<evidence type="ECO:0000313" key="3">
    <source>
        <dbReference type="Proteomes" id="UP000008983"/>
    </source>
</evidence>
<dbReference type="AlphaFoldDB" id="G0QTA8"/>
<dbReference type="EMBL" id="GL983849">
    <property type="protein sequence ID" value="EGR31543.1"/>
    <property type="molecule type" value="Genomic_DNA"/>
</dbReference>
<keyword evidence="1" id="KW-0472">Membrane</keyword>
<evidence type="ECO:0000313" key="2">
    <source>
        <dbReference type="EMBL" id="EGR31543.1"/>
    </source>
</evidence>
<sequence length="105" mass="13399">KIYYLFQYIFQSTDNDDQIHQYIYHNHYSDKYYFFSIYYIYNNIYQMAIFYINLFILMLDIKKHQQFLDLLKLLKDKKYLYKIYNKCDYKTYLTFIICILKYQII</sequence>
<dbReference type="Proteomes" id="UP000008983">
    <property type="component" value="Unassembled WGS sequence"/>
</dbReference>
<keyword evidence="3" id="KW-1185">Reference proteome</keyword>
<dbReference type="GeneID" id="14907696"/>
<gene>
    <name evidence="2" type="ORF">IMG5_107630</name>
</gene>
<dbReference type="InParanoid" id="G0QTA8"/>
<evidence type="ECO:0008006" key="4">
    <source>
        <dbReference type="Google" id="ProtNLM"/>
    </source>
</evidence>
<name>G0QTA8_ICHMU</name>
<protein>
    <recommendedName>
        <fullName evidence="4">Transmembrane protein</fullName>
    </recommendedName>
</protein>
<keyword evidence="1" id="KW-0812">Transmembrane</keyword>
<reference evidence="2 3" key="1">
    <citation type="submission" date="2011-07" db="EMBL/GenBank/DDBJ databases">
        <authorList>
            <person name="Coyne R."/>
            <person name="Brami D."/>
            <person name="Johnson J."/>
            <person name="Hostetler J."/>
            <person name="Hannick L."/>
            <person name="Clark T."/>
            <person name="Cassidy-Hanley D."/>
            <person name="Inman J."/>
        </authorList>
    </citation>
    <scope>NUCLEOTIDE SEQUENCE [LARGE SCALE GENOMIC DNA]</scope>
    <source>
        <strain evidence="2 3">G5</strain>
    </source>
</reference>
<accession>G0QTA8</accession>
<dbReference type="RefSeq" id="XP_004035029.1">
    <property type="nucleotide sequence ID" value="XM_004034981.1"/>
</dbReference>
<proteinExistence type="predicted"/>
<evidence type="ECO:0000256" key="1">
    <source>
        <dbReference type="SAM" id="Phobius"/>
    </source>
</evidence>
<feature type="non-terminal residue" evidence="2">
    <location>
        <position position="1"/>
    </location>
</feature>